<protein>
    <recommendedName>
        <fullName evidence="1">BTB domain-containing protein</fullName>
    </recommendedName>
</protein>
<dbReference type="CDD" id="cd18186">
    <property type="entry name" value="BTB_POZ_ZBTB_KLHL-like"/>
    <property type="match status" value="1"/>
</dbReference>
<dbReference type="PANTHER" id="PTHR47843">
    <property type="entry name" value="BTB DOMAIN-CONTAINING PROTEIN-RELATED"/>
    <property type="match status" value="1"/>
</dbReference>
<organism evidence="2 3">
    <name type="scientific">Discina gigas</name>
    <dbReference type="NCBI Taxonomy" id="1032678"/>
    <lineage>
        <taxon>Eukaryota</taxon>
        <taxon>Fungi</taxon>
        <taxon>Dikarya</taxon>
        <taxon>Ascomycota</taxon>
        <taxon>Pezizomycotina</taxon>
        <taxon>Pezizomycetes</taxon>
        <taxon>Pezizales</taxon>
        <taxon>Discinaceae</taxon>
        <taxon>Discina</taxon>
    </lineage>
</organism>
<dbReference type="SUPFAM" id="SSF54695">
    <property type="entry name" value="POZ domain"/>
    <property type="match status" value="1"/>
</dbReference>
<dbReference type="EMBL" id="JBBBZM010000055">
    <property type="protein sequence ID" value="KAL0636200.1"/>
    <property type="molecule type" value="Genomic_DNA"/>
</dbReference>
<sequence length="302" mass="34168">MSVPTSPTREPVKMPEPLLRYEDFISSGVFTLHVGPSRRRFDIHKALLGAASPEFNKHVYNDMIEGTSGHMTLADEREDTITRFIQWAYTGDYPSPVASFSALAGPPEDPKVLLQETEDTASRSSDQELEEDGDPVLMAHARVYVFAERFNIQQLKQQTFEKLTAEVVAVGVPMERESKTSMIYLISYAFGNLPKCVVKDRLLEYLGLYASWCLESLRMEPEFFELLQTDIDFVKELFVHVRRGNRAPWGAGASEDKLIHRCMGCQKKGKLEFDFPVSIKPKKCGYCWGDCKLLVDGEPLAV</sequence>
<dbReference type="PROSITE" id="PS50097">
    <property type="entry name" value="BTB"/>
    <property type="match status" value="1"/>
</dbReference>
<dbReference type="Proteomes" id="UP001447188">
    <property type="component" value="Unassembled WGS sequence"/>
</dbReference>
<dbReference type="InterPro" id="IPR000210">
    <property type="entry name" value="BTB/POZ_dom"/>
</dbReference>
<reference evidence="2 3" key="1">
    <citation type="submission" date="2024-02" db="EMBL/GenBank/DDBJ databases">
        <title>Discinaceae phylogenomics.</title>
        <authorList>
            <person name="Dirks A.C."/>
            <person name="James T.Y."/>
        </authorList>
    </citation>
    <scope>NUCLEOTIDE SEQUENCE [LARGE SCALE GENOMIC DNA]</scope>
    <source>
        <strain evidence="2 3">ACD0624</strain>
    </source>
</reference>
<accession>A0ABR3GJV1</accession>
<dbReference type="PANTHER" id="PTHR47843:SF2">
    <property type="entry name" value="BTB DOMAIN-CONTAINING PROTEIN"/>
    <property type="match status" value="1"/>
</dbReference>
<proteinExistence type="predicted"/>
<evidence type="ECO:0000259" key="1">
    <source>
        <dbReference type="PROSITE" id="PS50097"/>
    </source>
</evidence>
<name>A0ABR3GJV1_9PEZI</name>
<keyword evidence="3" id="KW-1185">Reference proteome</keyword>
<dbReference type="InterPro" id="IPR011333">
    <property type="entry name" value="SKP1/BTB/POZ_sf"/>
</dbReference>
<dbReference type="Gene3D" id="3.30.710.10">
    <property type="entry name" value="Potassium Channel Kv1.1, Chain A"/>
    <property type="match status" value="1"/>
</dbReference>
<evidence type="ECO:0000313" key="3">
    <source>
        <dbReference type="Proteomes" id="UP001447188"/>
    </source>
</evidence>
<gene>
    <name evidence="2" type="ORF">Q9L58_004876</name>
</gene>
<evidence type="ECO:0000313" key="2">
    <source>
        <dbReference type="EMBL" id="KAL0636200.1"/>
    </source>
</evidence>
<feature type="domain" description="BTB" evidence="1">
    <location>
        <begin position="28"/>
        <end position="97"/>
    </location>
</feature>
<dbReference type="Pfam" id="PF00651">
    <property type="entry name" value="BTB"/>
    <property type="match status" value="1"/>
</dbReference>
<comment type="caution">
    <text evidence="2">The sequence shown here is derived from an EMBL/GenBank/DDBJ whole genome shotgun (WGS) entry which is preliminary data.</text>
</comment>